<dbReference type="RefSeq" id="WP_185062326.1">
    <property type="nucleotide sequence ID" value="NZ_BAABJP010000030.1"/>
</dbReference>
<evidence type="ECO:0000256" key="6">
    <source>
        <dbReference type="PIRNR" id="PIRNR000723"/>
    </source>
</evidence>
<name>A0ABP9QLU8_9PSEU</name>
<proteinExistence type="inferred from homology"/>
<dbReference type="PANTHER" id="PTHR30409:SF1">
    <property type="entry name" value="CARBAMATE KINASE-RELATED"/>
    <property type="match status" value="1"/>
</dbReference>
<dbReference type="SUPFAM" id="SSF53633">
    <property type="entry name" value="Carbamate kinase-like"/>
    <property type="match status" value="1"/>
</dbReference>
<keyword evidence="9" id="KW-1185">Reference proteome</keyword>
<gene>
    <name evidence="8" type="primary">arcC</name>
    <name evidence="8" type="ORF">GCM10023321_52200</name>
</gene>
<dbReference type="PRINTS" id="PR01469">
    <property type="entry name" value="CARBMTKINASE"/>
</dbReference>
<dbReference type="InterPro" id="IPR003964">
    <property type="entry name" value="Carb_kinase"/>
</dbReference>
<protein>
    <recommendedName>
        <fullName evidence="6">Carbamate kinase</fullName>
    </recommendedName>
</protein>
<evidence type="ECO:0000256" key="3">
    <source>
        <dbReference type="ARBA" id="ARBA00022741"/>
    </source>
</evidence>
<dbReference type="CDD" id="cd04235">
    <property type="entry name" value="AAK_CK"/>
    <property type="match status" value="1"/>
</dbReference>
<comment type="similarity">
    <text evidence="1 6">Belongs to the carbamate kinase family.</text>
</comment>
<evidence type="ECO:0000313" key="8">
    <source>
        <dbReference type="EMBL" id="GAA5164158.1"/>
    </source>
</evidence>
<evidence type="ECO:0000256" key="2">
    <source>
        <dbReference type="ARBA" id="ARBA00022679"/>
    </source>
</evidence>
<keyword evidence="5" id="KW-0067">ATP-binding</keyword>
<dbReference type="EMBL" id="BAABJP010000030">
    <property type="protein sequence ID" value="GAA5164158.1"/>
    <property type="molecule type" value="Genomic_DNA"/>
</dbReference>
<dbReference type="Gene3D" id="3.40.1160.10">
    <property type="entry name" value="Acetylglutamate kinase-like"/>
    <property type="match status" value="1"/>
</dbReference>
<feature type="domain" description="Aspartate/glutamate/uridylate kinase" evidence="7">
    <location>
        <begin position="4"/>
        <end position="293"/>
    </location>
</feature>
<dbReference type="PANTHER" id="PTHR30409">
    <property type="entry name" value="CARBAMATE KINASE"/>
    <property type="match status" value="1"/>
</dbReference>
<keyword evidence="4 6" id="KW-0418">Kinase</keyword>
<evidence type="ECO:0000313" key="9">
    <source>
        <dbReference type="Proteomes" id="UP001428817"/>
    </source>
</evidence>
<evidence type="ECO:0000256" key="5">
    <source>
        <dbReference type="ARBA" id="ARBA00022840"/>
    </source>
</evidence>
<keyword evidence="3" id="KW-0547">Nucleotide-binding</keyword>
<dbReference type="NCBIfam" id="NF009007">
    <property type="entry name" value="PRK12352.1"/>
    <property type="match status" value="1"/>
</dbReference>
<reference evidence="9" key="1">
    <citation type="journal article" date="2019" name="Int. J. Syst. Evol. Microbiol.">
        <title>The Global Catalogue of Microorganisms (GCM) 10K type strain sequencing project: providing services to taxonomists for standard genome sequencing and annotation.</title>
        <authorList>
            <consortium name="The Broad Institute Genomics Platform"/>
            <consortium name="The Broad Institute Genome Sequencing Center for Infectious Disease"/>
            <person name="Wu L."/>
            <person name="Ma J."/>
        </authorList>
    </citation>
    <scope>NUCLEOTIDE SEQUENCE [LARGE SCALE GENOMIC DNA]</scope>
    <source>
        <strain evidence="9">JCM 18303</strain>
    </source>
</reference>
<dbReference type="PIRSF" id="PIRSF000723">
    <property type="entry name" value="Carbamate_kin"/>
    <property type="match status" value="1"/>
</dbReference>
<evidence type="ECO:0000256" key="1">
    <source>
        <dbReference type="ARBA" id="ARBA00011066"/>
    </source>
</evidence>
<keyword evidence="2 6" id="KW-0808">Transferase</keyword>
<dbReference type="GO" id="GO:0016301">
    <property type="term" value="F:kinase activity"/>
    <property type="evidence" value="ECO:0007669"/>
    <property type="project" value="UniProtKB-KW"/>
</dbReference>
<evidence type="ECO:0000256" key="4">
    <source>
        <dbReference type="ARBA" id="ARBA00022777"/>
    </source>
</evidence>
<dbReference type="Proteomes" id="UP001428817">
    <property type="component" value="Unassembled WGS sequence"/>
</dbReference>
<evidence type="ECO:0000259" key="7">
    <source>
        <dbReference type="Pfam" id="PF00696"/>
    </source>
</evidence>
<comment type="caution">
    <text evidence="8">The sequence shown here is derived from an EMBL/GenBank/DDBJ whole genome shotgun (WGS) entry which is preliminary data.</text>
</comment>
<dbReference type="Pfam" id="PF00696">
    <property type="entry name" value="AA_kinase"/>
    <property type="match status" value="1"/>
</dbReference>
<accession>A0ABP9QLU8</accession>
<sequence length="323" mass="33239">MGRVAVVALGGNAITRGGQVGTYAEQAANAAAMVEVVCQLRAAGWTVVVVHGNGPQVGNLAVQQEEGANRVPEQPLFVLGAMTEGQLGSLVELALRKAGGQWLPEVVSVVTHVLVDAADPAFGRPTKPIGPFLPEAEARRQAAVRGWVVGEDAGRGFRRLVASPRPLRILELSALRALVERGVIVIAAGGGGVPVVEESAGGYRGVEAVIDKDLAAQRLATELGAEALVLVTDIPQVLLDYGTPRARPVEEMTADEAQTYADEGQFPEGSMGPKIGASIAFLRAGGRTAVITNADRAAASLEPGASGSGTRIVATRQRLGAAG</sequence>
<dbReference type="PROSITE" id="PS01128">
    <property type="entry name" value="SHIKIMATE_KINASE"/>
    <property type="match status" value="1"/>
</dbReference>
<organism evidence="8 9">
    <name type="scientific">Pseudonocardia eucalypti</name>
    <dbReference type="NCBI Taxonomy" id="648755"/>
    <lineage>
        <taxon>Bacteria</taxon>
        <taxon>Bacillati</taxon>
        <taxon>Actinomycetota</taxon>
        <taxon>Actinomycetes</taxon>
        <taxon>Pseudonocardiales</taxon>
        <taxon>Pseudonocardiaceae</taxon>
        <taxon>Pseudonocardia</taxon>
    </lineage>
</organism>
<dbReference type="InterPro" id="IPR001048">
    <property type="entry name" value="Asp/Glu/Uridylate_kinase"/>
</dbReference>
<dbReference type="InterPro" id="IPR036393">
    <property type="entry name" value="AceGlu_kinase-like_sf"/>
</dbReference>
<dbReference type="InterPro" id="IPR023000">
    <property type="entry name" value="Shikimate_kinase_CS"/>
</dbReference>